<dbReference type="InterPro" id="IPR049516">
    <property type="entry name" value="FAD-depend_C"/>
</dbReference>
<evidence type="ECO:0000313" key="2">
    <source>
        <dbReference type="EMBL" id="TDT52088.1"/>
    </source>
</evidence>
<dbReference type="InterPro" id="IPR028348">
    <property type="entry name" value="FAD-binding_protein"/>
</dbReference>
<gene>
    <name evidence="2" type="ORF">EDD71_11469</name>
</gene>
<proteinExistence type="predicted"/>
<dbReference type="OrthoDB" id="9772594at2"/>
<accession>A0A4R7KC07</accession>
<dbReference type="SUPFAM" id="SSF51905">
    <property type="entry name" value="FAD/NAD(P)-binding domain"/>
    <property type="match status" value="1"/>
</dbReference>
<organism evidence="2 3">
    <name type="scientific">Fonticella tunisiensis</name>
    <dbReference type="NCBI Taxonomy" id="1096341"/>
    <lineage>
        <taxon>Bacteria</taxon>
        <taxon>Bacillati</taxon>
        <taxon>Bacillota</taxon>
        <taxon>Clostridia</taxon>
        <taxon>Eubacteriales</taxon>
        <taxon>Clostridiaceae</taxon>
        <taxon>Fonticella</taxon>
    </lineage>
</organism>
<dbReference type="PRINTS" id="PR00419">
    <property type="entry name" value="ADXRDTASE"/>
</dbReference>
<dbReference type="PANTHER" id="PTHR42842">
    <property type="entry name" value="FAD/NAD(P)-BINDING OXIDOREDUCTASE"/>
    <property type="match status" value="1"/>
</dbReference>
<dbReference type="Pfam" id="PF21688">
    <property type="entry name" value="FAD-depend_C"/>
    <property type="match status" value="1"/>
</dbReference>
<evidence type="ECO:0000259" key="1">
    <source>
        <dbReference type="Pfam" id="PF21688"/>
    </source>
</evidence>
<protein>
    <recommendedName>
        <fullName evidence="1">FAD-dependent protein C-terminal domain-containing protein</fullName>
    </recommendedName>
</protein>
<dbReference type="AlphaFoldDB" id="A0A4R7KC07"/>
<dbReference type="Gene3D" id="3.50.50.60">
    <property type="entry name" value="FAD/NAD(P)-binding domain"/>
    <property type="match status" value="2"/>
</dbReference>
<sequence>MSIRVNNIRVSIDDYLNKVKEEAAKIAGISIEDIRNFKVLREAIDARQKDRIDFVYHVEFNCDNEEKVALRAGNPNVKLEVHEKDGQIVYGNIKLKNRPIIVGSGPAGLFAGLVMAKNGYKPLILERGGSVEERSNNIKLFWETGELNLNSNIQFGEGGAGTFSDGKLTTRIKDKRCDFVLEEFVRAGAPNEIIYSGKPHIGTDILRDVVKNIRNTIIGLGGDVKFNSRVTDIIVKDGKVTSVRVNDEYDIPAEVVVVAVGHSARDTYEMLMSRGIVFEQKPFAIGVRIEHLQSMIDERQYGKYAGHPRLKAADYRLTFTSKRYQRPCYSFCMCPGGVVVAAASEENRVVTNGMSEYKRDKVNANSAIVVGVYEKDFKSSHPLAGVEFQRYYESLAYRAGGGGYAAPVQLVGDFLKDRKSSKIGKVIPSYTRGYNFGNLKECLPLEVIAVLKEGLLEFNKKIKGFVEYDAVLTGIETRTSSPVRMVRNEGLESTTVAGVYPCGEGAGYAGGIMSAAVDGIKIAERIIEKYAPFEG</sequence>
<dbReference type="RefSeq" id="WP_133628482.1">
    <property type="nucleotide sequence ID" value="NZ_SOAZ01000014.1"/>
</dbReference>
<dbReference type="EMBL" id="SOAZ01000014">
    <property type="protein sequence ID" value="TDT52088.1"/>
    <property type="molecule type" value="Genomic_DNA"/>
</dbReference>
<name>A0A4R7KC07_9CLOT</name>
<dbReference type="Proteomes" id="UP000295325">
    <property type="component" value="Unassembled WGS sequence"/>
</dbReference>
<dbReference type="InterPro" id="IPR036188">
    <property type="entry name" value="FAD/NAD-bd_sf"/>
</dbReference>
<dbReference type="Gene3D" id="3.30.70.2700">
    <property type="match status" value="1"/>
</dbReference>
<feature type="domain" description="FAD-dependent protein C-terminal" evidence="1">
    <location>
        <begin position="282"/>
        <end position="479"/>
    </location>
</feature>
<dbReference type="PIRSF" id="PIRSF038984">
    <property type="entry name" value="FAD_binding_protein"/>
    <property type="match status" value="1"/>
</dbReference>
<dbReference type="PANTHER" id="PTHR42842:SF3">
    <property type="entry name" value="FAD_NAD(P)-BINDING OXIDOREDUCTASE FAMILY PROTEIN"/>
    <property type="match status" value="1"/>
</dbReference>
<reference evidence="2 3" key="1">
    <citation type="submission" date="2019-03" db="EMBL/GenBank/DDBJ databases">
        <title>Genomic Encyclopedia of Type Strains, Phase IV (KMG-IV): sequencing the most valuable type-strain genomes for metagenomic binning, comparative biology and taxonomic classification.</title>
        <authorList>
            <person name="Goeker M."/>
        </authorList>
    </citation>
    <scope>NUCLEOTIDE SEQUENCE [LARGE SCALE GENOMIC DNA]</scope>
    <source>
        <strain evidence="2 3">DSM 24455</strain>
    </source>
</reference>
<evidence type="ECO:0000313" key="3">
    <source>
        <dbReference type="Proteomes" id="UP000295325"/>
    </source>
</evidence>
<keyword evidence="3" id="KW-1185">Reference proteome</keyword>
<comment type="caution">
    <text evidence="2">The sequence shown here is derived from an EMBL/GenBank/DDBJ whole genome shotgun (WGS) entry which is preliminary data.</text>
</comment>